<dbReference type="PANTHER" id="PTHR28037">
    <property type="entry name" value="ALCOHOL O-ACETYLTRANSFERASE 1-RELATED"/>
    <property type="match status" value="1"/>
</dbReference>
<evidence type="ECO:0000256" key="1">
    <source>
        <dbReference type="SAM" id="MobiDB-lite"/>
    </source>
</evidence>
<dbReference type="Gene3D" id="3.30.559.10">
    <property type="entry name" value="Chloramphenicol acetyltransferase-like domain"/>
    <property type="match status" value="1"/>
</dbReference>
<dbReference type="InterPro" id="IPR052058">
    <property type="entry name" value="Alcohol_O-acetyltransferase"/>
</dbReference>
<feature type="region of interest" description="Disordered" evidence="1">
    <location>
        <begin position="1"/>
        <end position="20"/>
    </location>
</feature>
<comment type="caution">
    <text evidence="2">The sequence shown here is derived from an EMBL/GenBank/DDBJ whole genome shotgun (WGS) entry which is preliminary data.</text>
</comment>
<evidence type="ECO:0008006" key="4">
    <source>
        <dbReference type="Google" id="ProtNLM"/>
    </source>
</evidence>
<dbReference type="SUPFAM" id="SSF52777">
    <property type="entry name" value="CoA-dependent acyltransferases"/>
    <property type="match status" value="1"/>
</dbReference>
<dbReference type="GeneID" id="72001269"/>
<proteinExistence type="predicted"/>
<reference evidence="2 3" key="1">
    <citation type="journal article" date="2021" name="Environ. Microbiol.">
        <title>Gene family expansions and transcriptome signatures uncover fungal adaptations to wood decay.</title>
        <authorList>
            <person name="Hage H."/>
            <person name="Miyauchi S."/>
            <person name="Viragh M."/>
            <person name="Drula E."/>
            <person name="Min B."/>
            <person name="Chaduli D."/>
            <person name="Navarro D."/>
            <person name="Favel A."/>
            <person name="Norest M."/>
            <person name="Lesage-Meessen L."/>
            <person name="Balint B."/>
            <person name="Merenyi Z."/>
            <person name="de Eugenio L."/>
            <person name="Morin E."/>
            <person name="Martinez A.T."/>
            <person name="Baldrian P."/>
            <person name="Stursova M."/>
            <person name="Martinez M.J."/>
            <person name="Novotny C."/>
            <person name="Magnuson J.K."/>
            <person name="Spatafora J.W."/>
            <person name="Maurice S."/>
            <person name="Pangilinan J."/>
            <person name="Andreopoulos W."/>
            <person name="LaButti K."/>
            <person name="Hundley H."/>
            <person name="Na H."/>
            <person name="Kuo A."/>
            <person name="Barry K."/>
            <person name="Lipzen A."/>
            <person name="Henrissat B."/>
            <person name="Riley R."/>
            <person name="Ahrendt S."/>
            <person name="Nagy L.G."/>
            <person name="Grigoriev I.V."/>
            <person name="Martin F."/>
            <person name="Rosso M.N."/>
        </authorList>
    </citation>
    <scope>NUCLEOTIDE SEQUENCE [LARGE SCALE GENOMIC DNA]</scope>
    <source>
        <strain evidence="2 3">CIRM-BRFM 1785</strain>
    </source>
</reference>
<evidence type="ECO:0000313" key="3">
    <source>
        <dbReference type="Proteomes" id="UP000814176"/>
    </source>
</evidence>
<dbReference type="PANTHER" id="PTHR28037:SF1">
    <property type="entry name" value="ALCOHOL O-ACETYLTRANSFERASE 1-RELATED"/>
    <property type="match status" value="1"/>
</dbReference>
<dbReference type="InterPro" id="IPR023213">
    <property type="entry name" value="CAT-like_dom_sf"/>
</dbReference>
<sequence>MTPWTLRPSADSDTHSGPTYTRPLSLNETGYYWDSCFQGTTDLVWHYVVQSGRELYTEANVARAWILLKQRYPLLGSRVRTDNGSQDLHFEVAPARLAQVRPGELIRKPIANADEALTTIHDILHGVQRTFADIPARLFILDRIDEESVHHVIINTTHFITDGVSHIMLCRAFFDILSRPSPETIPDVGERLAMVVPVEELNPARRASVATQRWRRAIGSVIFRLRRAALRGGHTLPGNFSSGTYCTPAVKRDLRHSLSAETTSSILRSCREKDITLTMALPVVAQVATARILQKEYRAGRMSDVEWERRRREPMHFFLPANLRPYLEQEWLDQGGSSEVFLSVNLFYCTLPFMPTCADASSPDNPGSELILSDKRFLLRCRLIKKQMASYMQHPLFLEIVEASLQQSVSKRRRIACHWKTDASEQTHPDEILPAVFGEDTTYTVGVSSGGNYDLIQPSDYPLPSDGEEETACTTETSSVAHDRQTKSLLRVMSWETHLHVRPAYFYLGAITTQGCISFLLSWDGNVFDNSLVHDWFREVEHVLVWYLARQ</sequence>
<evidence type="ECO:0000313" key="2">
    <source>
        <dbReference type="EMBL" id="KAH9837147.1"/>
    </source>
</evidence>
<name>A0ABQ8KIC7_9APHY</name>
<dbReference type="EMBL" id="JADCUA010000009">
    <property type="protein sequence ID" value="KAH9837147.1"/>
    <property type="molecule type" value="Genomic_DNA"/>
</dbReference>
<accession>A0ABQ8KIC7</accession>
<gene>
    <name evidence="2" type="ORF">C8Q71DRAFT_707049</name>
</gene>
<keyword evidence="3" id="KW-1185">Reference proteome</keyword>
<organism evidence="2 3">
    <name type="scientific">Rhodofomes roseus</name>
    <dbReference type="NCBI Taxonomy" id="34475"/>
    <lineage>
        <taxon>Eukaryota</taxon>
        <taxon>Fungi</taxon>
        <taxon>Dikarya</taxon>
        <taxon>Basidiomycota</taxon>
        <taxon>Agaricomycotina</taxon>
        <taxon>Agaricomycetes</taxon>
        <taxon>Polyporales</taxon>
        <taxon>Rhodofomes</taxon>
    </lineage>
</organism>
<protein>
    <recommendedName>
        <fullName evidence="4">Condensation domain-containing protein</fullName>
    </recommendedName>
</protein>
<dbReference type="Proteomes" id="UP000814176">
    <property type="component" value="Unassembled WGS sequence"/>
</dbReference>
<dbReference type="Gene3D" id="3.30.559.30">
    <property type="entry name" value="Nonribosomal peptide synthetase, condensation domain"/>
    <property type="match status" value="1"/>
</dbReference>
<dbReference type="RefSeq" id="XP_047779316.1">
    <property type="nucleotide sequence ID" value="XM_047920537.1"/>
</dbReference>